<gene>
    <name evidence="5" type="ORF">LptCag_1965</name>
</gene>
<evidence type="ECO:0000313" key="6">
    <source>
        <dbReference type="Proteomes" id="UP000029452"/>
    </source>
</evidence>
<dbReference type="PRINTS" id="PR00332">
    <property type="entry name" value="HISTRIAD"/>
</dbReference>
<dbReference type="InterPro" id="IPR011146">
    <property type="entry name" value="HIT-like"/>
</dbReference>
<protein>
    <submittedName>
        <fullName evidence="5">Histidine triad (HIT) nucleotide-binding protein, cyanobacterial subgroup</fullName>
    </submittedName>
</protein>
<dbReference type="AlphaFoldDB" id="A0A094WDI0"/>
<dbReference type="PROSITE" id="PS51084">
    <property type="entry name" value="HIT_2"/>
    <property type="match status" value="1"/>
</dbReference>
<organism evidence="5 6">
    <name type="scientific">Leptospirillum ferriphilum</name>
    <dbReference type="NCBI Taxonomy" id="178606"/>
    <lineage>
        <taxon>Bacteria</taxon>
        <taxon>Pseudomonadati</taxon>
        <taxon>Nitrospirota</taxon>
        <taxon>Nitrospiria</taxon>
        <taxon>Nitrospirales</taxon>
        <taxon>Nitrospiraceae</taxon>
        <taxon>Leptospirillum</taxon>
    </lineage>
</organism>
<dbReference type="CDD" id="cd01276">
    <property type="entry name" value="PKCI_related"/>
    <property type="match status" value="1"/>
</dbReference>
<accession>A0A094WDI0</accession>
<dbReference type="InterPro" id="IPR036265">
    <property type="entry name" value="HIT-like_sf"/>
</dbReference>
<name>A0A094WDI0_9BACT</name>
<evidence type="ECO:0000256" key="1">
    <source>
        <dbReference type="PIRSR" id="PIRSR601310-1"/>
    </source>
</evidence>
<evidence type="ECO:0000256" key="2">
    <source>
        <dbReference type="PIRSR" id="PIRSR601310-3"/>
    </source>
</evidence>
<proteinExistence type="predicted"/>
<dbReference type="RefSeq" id="WP_023524691.1">
    <property type="nucleotide sequence ID" value="NZ_JBPKCJ010000004.1"/>
</dbReference>
<dbReference type="Proteomes" id="UP000029452">
    <property type="component" value="Unassembled WGS sequence"/>
</dbReference>
<comment type="caution">
    <text evidence="5">The sequence shown here is derived from an EMBL/GenBank/DDBJ whole genome shotgun (WGS) entry which is preliminary data.</text>
</comment>
<evidence type="ECO:0000313" key="5">
    <source>
        <dbReference type="EMBL" id="KGA94535.1"/>
    </source>
</evidence>
<dbReference type="SUPFAM" id="SSF54197">
    <property type="entry name" value="HIT-like"/>
    <property type="match status" value="1"/>
</dbReference>
<dbReference type="OrthoDB" id="9784774at2"/>
<dbReference type="Gene3D" id="3.30.428.10">
    <property type="entry name" value="HIT-like"/>
    <property type="match status" value="1"/>
</dbReference>
<evidence type="ECO:0000256" key="3">
    <source>
        <dbReference type="PROSITE-ProRule" id="PRU00464"/>
    </source>
</evidence>
<feature type="domain" description="HIT" evidence="4">
    <location>
        <begin position="7"/>
        <end position="118"/>
    </location>
</feature>
<reference evidence="5 6" key="1">
    <citation type="submission" date="2014-06" db="EMBL/GenBank/DDBJ databases">
        <title>Draft genome sequence of iron oxidizing acidophile Leptospirillum ferriphilum DSM14647.</title>
        <authorList>
            <person name="Cardenas J.P."/>
            <person name="Lazcano M."/>
            <person name="Ossandon F.J."/>
            <person name="Corbett M."/>
            <person name="Holmes D.S."/>
            <person name="Watkin E."/>
        </authorList>
    </citation>
    <scope>NUCLEOTIDE SEQUENCE [LARGE SCALE GENOMIC DNA]</scope>
    <source>
        <strain evidence="5 6">DSM 14647</strain>
    </source>
</reference>
<dbReference type="Pfam" id="PF01230">
    <property type="entry name" value="HIT"/>
    <property type="match status" value="1"/>
</dbReference>
<dbReference type="GO" id="GO:0003824">
    <property type="term" value="F:catalytic activity"/>
    <property type="evidence" value="ECO:0007669"/>
    <property type="project" value="InterPro"/>
</dbReference>
<dbReference type="EMBL" id="JPGK01000002">
    <property type="protein sequence ID" value="KGA94535.1"/>
    <property type="molecule type" value="Genomic_DNA"/>
</dbReference>
<dbReference type="PATRIC" id="fig|178606.4.peg.499"/>
<dbReference type="PROSITE" id="PS00892">
    <property type="entry name" value="HIT_1"/>
    <property type="match status" value="1"/>
</dbReference>
<dbReference type="InterPro" id="IPR001310">
    <property type="entry name" value="Histidine_triad_HIT"/>
</dbReference>
<evidence type="ECO:0000259" key="4">
    <source>
        <dbReference type="PROSITE" id="PS51084"/>
    </source>
</evidence>
<feature type="short sequence motif" description="Histidine triad motif" evidence="2 3">
    <location>
        <begin position="102"/>
        <end position="106"/>
    </location>
</feature>
<dbReference type="PANTHER" id="PTHR23089">
    <property type="entry name" value="HISTIDINE TRIAD HIT PROTEIN"/>
    <property type="match status" value="1"/>
</dbReference>
<sequence length="118" mass="12575">MTDQGCIFCRILNGEIPSKKILEEADGIAILDVNPQAPFHALVISRRHVGDMATLLNIDGGEQVAGKLMRMAVNVAQNAGLSPDGYRIVVNTGNNGGQTVAHLHVHVLGGRQMVWPPG</sequence>
<feature type="active site" description="Tele-AMP-histidine intermediate" evidence="1">
    <location>
        <position position="104"/>
    </location>
</feature>
<dbReference type="InterPro" id="IPR019808">
    <property type="entry name" value="Histidine_triad_CS"/>
</dbReference>